<comment type="caution">
    <text evidence="1">The sequence shown here is derived from an EMBL/GenBank/DDBJ whole genome shotgun (WGS) entry which is preliminary data.</text>
</comment>
<dbReference type="Proteomes" id="UP001558613">
    <property type="component" value="Unassembled WGS sequence"/>
</dbReference>
<accession>A0ABR3MKA3</accession>
<name>A0ABR3MKA3_9TELE</name>
<keyword evidence="2" id="KW-1185">Reference proteome</keyword>
<evidence type="ECO:0000313" key="1">
    <source>
        <dbReference type="EMBL" id="KAL1264624.1"/>
    </source>
</evidence>
<evidence type="ECO:0000313" key="2">
    <source>
        <dbReference type="Proteomes" id="UP001558613"/>
    </source>
</evidence>
<proteinExistence type="predicted"/>
<reference evidence="1 2" key="1">
    <citation type="submission" date="2023-09" db="EMBL/GenBank/DDBJ databases">
        <authorList>
            <person name="Wang M."/>
        </authorList>
    </citation>
    <scope>NUCLEOTIDE SEQUENCE [LARGE SCALE GENOMIC DNA]</scope>
    <source>
        <strain evidence="1">GT-2023</strain>
        <tissue evidence="1">Liver</tissue>
    </source>
</reference>
<organism evidence="1 2">
    <name type="scientific">Cirrhinus molitorella</name>
    <name type="common">mud carp</name>
    <dbReference type="NCBI Taxonomy" id="172907"/>
    <lineage>
        <taxon>Eukaryota</taxon>
        <taxon>Metazoa</taxon>
        <taxon>Chordata</taxon>
        <taxon>Craniata</taxon>
        <taxon>Vertebrata</taxon>
        <taxon>Euteleostomi</taxon>
        <taxon>Actinopterygii</taxon>
        <taxon>Neopterygii</taxon>
        <taxon>Teleostei</taxon>
        <taxon>Ostariophysi</taxon>
        <taxon>Cypriniformes</taxon>
        <taxon>Cyprinidae</taxon>
        <taxon>Labeoninae</taxon>
        <taxon>Labeonini</taxon>
        <taxon>Cirrhinus</taxon>
    </lineage>
</organism>
<dbReference type="EMBL" id="JAYMGO010000012">
    <property type="protein sequence ID" value="KAL1264624.1"/>
    <property type="molecule type" value="Genomic_DNA"/>
</dbReference>
<sequence>MHPAFNIQDVKGSVSVALKGVRETQRRLDGDQIEGCGWRRVLAYFGSLRRRLRIKVKGISIKKLHSVGKVKQTMATMTTLCCSSFRVG</sequence>
<protein>
    <submittedName>
        <fullName evidence="1">Uncharacterized protein</fullName>
    </submittedName>
</protein>
<gene>
    <name evidence="1" type="ORF">QQF64_004979</name>
</gene>